<dbReference type="Pfam" id="PF13639">
    <property type="entry name" value="zf-RING_2"/>
    <property type="match status" value="1"/>
</dbReference>
<gene>
    <name evidence="5" type="ORF">M5D96_008742</name>
</gene>
<dbReference type="SMART" id="SM00184">
    <property type="entry name" value="RING"/>
    <property type="match status" value="1"/>
</dbReference>
<keyword evidence="1 3" id="KW-0863">Zinc-finger</keyword>
<dbReference type="OrthoDB" id="7847790at2759"/>
<evidence type="ECO:0000256" key="3">
    <source>
        <dbReference type="PROSITE-ProRule" id="PRU00175"/>
    </source>
</evidence>
<organism evidence="5 6">
    <name type="scientific">Drosophila gunungcola</name>
    <name type="common">fruit fly</name>
    <dbReference type="NCBI Taxonomy" id="103775"/>
    <lineage>
        <taxon>Eukaryota</taxon>
        <taxon>Metazoa</taxon>
        <taxon>Ecdysozoa</taxon>
        <taxon>Arthropoda</taxon>
        <taxon>Hexapoda</taxon>
        <taxon>Insecta</taxon>
        <taxon>Pterygota</taxon>
        <taxon>Neoptera</taxon>
        <taxon>Endopterygota</taxon>
        <taxon>Diptera</taxon>
        <taxon>Brachycera</taxon>
        <taxon>Muscomorpha</taxon>
        <taxon>Ephydroidea</taxon>
        <taxon>Drosophilidae</taxon>
        <taxon>Drosophila</taxon>
        <taxon>Sophophora</taxon>
    </lineage>
</organism>
<name>A0A9P9YKU8_9MUSC</name>
<evidence type="ECO:0000313" key="6">
    <source>
        <dbReference type="Proteomes" id="UP001059596"/>
    </source>
</evidence>
<dbReference type="Gene3D" id="3.30.40.10">
    <property type="entry name" value="Zinc/RING finger domain, C3HC4 (zinc finger)"/>
    <property type="match status" value="1"/>
</dbReference>
<evidence type="ECO:0000256" key="1">
    <source>
        <dbReference type="ARBA" id="ARBA00022771"/>
    </source>
</evidence>
<evidence type="ECO:0000313" key="5">
    <source>
        <dbReference type="EMBL" id="KAI8038832.1"/>
    </source>
</evidence>
<reference evidence="5" key="1">
    <citation type="journal article" date="2023" name="Genome Biol. Evol.">
        <title>Long-read-based Genome Assembly of Drosophila gunungcola Reveals Fewer Chemosensory Genes in Flower-breeding Species.</title>
        <authorList>
            <person name="Negi A."/>
            <person name="Liao B.Y."/>
            <person name="Yeh S.D."/>
        </authorList>
    </citation>
    <scope>NUCLEOTIDE SEQUENCE</scope>
    <source>
        <strain evidence="5">Sukarami</strain>
    </source>
</reference>
<dbReference type="PANTHER" id="PTHR31649">
    <property type="entry name" value="AGAP009604-PA"/>
    <property type="match status" value="1"/>
</dbReference>
<evidence type="ECO:0000256" key="2">
    <source>
        <dbReference type="ARBA" id="ARBA00022833"/>
    </source>
</evidence>
<evidence type="ECO:0000259" key="4">
    <source>
        <dbReference type="PROSITE" id="PS50089"/>
    </source>
</evidence>
<dbReference type="InterPro" id="IPR001841">
    <property type="entry name" value="Znf_RING"/>
</dbReference>
<dbReference type="Pfam" id="PF11901">
    <property type="entry name" value="DM9"/>
    <property type="match status" value="1"/>
</dbReference>
<keyword evidence="1 3" id="KW-0479">Metal-binding</keyword>
<dbReference type="SMART" id="SM00696">
    <property type="entry name" value="DM9"/>
    <property type="match status" value="2"/>
</dbReference>
<proteinExistence type="predicted"/>
<dbReference type="SUPFAM" id="SSF57850">
    <property type="entry name" value="RING/U-box"/>
    <property type="match status" value="1"/>
</dbReference>
<dbReference type="PANTHER" id="PTHR31649:SF10">
    <property type="entry name" value="IP19903P-RELATED"/>
    <property type="match status" value="1"/>
</dbReference>
<feature type="domain" description="RING-type" evidence="4">
    <location>
        <begin position="16"/>
        <end position="58"/>
    </location>
</feature>
<dbReference type="Proteomes" id="UP001059596">
    <property type="component" value="Unassembled WGS sequence"/>
</dbReference>
<protein>
    <recommendedName>
        <fullName evidence="4">RING-type domain-containing protein</fullName>
    </recommendedName>
</protein>
<sequence>MEVKARNKSSSLGVICAICSEFYTPYDVIFYSASCGHNFHKVCLTRWLNISLTCPQCRSSCHRDNIRRIYLNFSERREGKGEEPPKVPIQWVPLDYKATKLPKGVVKCGFDNKGNSTYVARVYLNNDLLPASYVAKNKTALCSWDCQAYEFFSEVEVLILTECDLKWVPGTKGSYSSDALQTGYSEDGEVTYTGRGLYDGTVRLGKVHPSHEVMYIPHRGLEVNVPDYEVLVAIPR</sequence>
<dbReference type="PROSITE" id="PS50089">
    <property type="entry name" value="ZF_RING_2"/>
    <property type="match status" value="1"/>
</dbReference>
<comment type="caution">
    <text evidence="5">The sequence shown here is derived from an EMBL/GenBank/DDBJ whole genome shotgun (WGS) entry which is preliminary data.</text>
</comment>
<dbReference type="EMBL" id="JAMKOV010000007">
    <property type="protein sequence ID" value="KAI8038832.1"/>
    <property type="molecule type" value="Genomic_DNA"/>
</dbReference>
<keyword evidence="6" id="KW-1185">Reference proteome</keyword>
<dbReference type="InterPro" id="IPR013083">
    <property type="entry name" value="Znf_RING/FYVE/PHD"/>
</dbReference>
<dbReference type="GO" id="GO:0008270">
    <property type="term" value="F:zinc ion binding"/>
    <property type="evidence" value="ECO:0007669"/>
    <property type="project" value="UniProtKB-KW"/>
</dbReference>
<dbReference type="AlphaFoldDB" id="A0A9P9YKU8"/>
<accession>A0A9P9YKU8</accession>
<dbReference type="InterPro" id="IPR006616">
    <property type="entry name" value="DM9_repeat"/>
</dbReference>
<keyword evidence="2" id="KW-0862">Zinc</keyword>